<keyword evidence="2" id="KW-1185">Reference proteome</keyword>
<evidence type="ECO:0000313" key="2">
    <source>
        <dbReference type="Proteomes" id="UP000827872"/>
    </source>
</evidence>
<proteinExistence type="predicted"/>
<evidence type="ECO:0000313" key="1">
    <source>
        <dbReference type="EMBL" id="KAH8003986.1"/>
    </source>
</evidence>
<name>A0ACB8FEU3_9SAUR</name>
<accession>A0ACB8FEU3</accession>
<dbReference type="Proteomes" id="UP000827872">
    <property type="component" value="Linkage Group LG04"/>
</dbReference>
<organism evidence="1 2">
    <name type="scientific">Sphaerodactylus townsendi</name>
    <dbReference type="NCBI Taxonomy" id="933632"/>
    <lineage>
        <taxon>Eukaryota</taxon>
        <taxon>Metazoa</taxon>
        <taxon>Chordata</taxon>
        <taxon>Craniata</taxon>
        <taxon>Vertebrata</taxon>
        <taxon>Euteleostomi</taxon>
        <taxon>Lepidosauria</taxon>
        <taxon>Squamata</taxon>
        <taxon>Bifurcata</taxon>
        <taxon>Gekkota</taxon>
        <taxon>Sphaerodactylidae</taxon>
        <taxon>Sphaerodactylus</taxon>
    </lineage>
</organism>
<dbReference type="EMBL" id="CM037617">
    <property type="protein sequence ID" value="KAH8003986.1"/>
    <property type="molecule type" value="Genomic_DNA"/>
</dbReference>
<gene>
    <name evidence="1" type="ORF">K3G42_001253</name>
</gene>
<protein>
    <submittedName>
        <fullName evidence="1">Uncharacterized protein</fullName>
    </submittedName>
</protein>
<comment type="caution">
    <text evidence="1">The sequence shown here is derived from an EMBL/GenBank/DDBJ whole genome shotgun (WGS) entry which is preliminary data.</text>
</comment>
<reference evidence="1" key="1">
    <citation type="submission" date="2021-08" db="EMBL/GenBank/DDBJ databases">
        <title>The first chromosome-level gecko genome reveals the dynamic sex chromosomes of Neotropical dwarf geckos (Sphaerodactylidae: Sphaerodactylus).</title>
        <authorList>
            <person name="Pinto B.J."/>
            <person name="Keating S.E."/>
            <person name="Gamble T."/>
        </authorList>
    </citation>
    <scope>NUCLEOTIDE SEQUENCE</scope>
    <source>
        <strain evidence="1">TG3544</strain>
    </source>
</reference>
<sequence>MWLLFHFHMSQYLWSPKVPGETGAGKRHLAARGAAPSPPCCEALACGEMAAIWACREKAALGGSLLPLGTLPGVGALTAPHFLHLDRTVCLSWLLSSLANG</sequence>